<name>A0ACC1TBZ8_9APHY</name>
<comment type="caution">
    <text evidence="1">The sequence shown here is derived from an EMBL/GenBank/DDBJ whole genome shotgun (WGS) entry which is preliminary data.</text>
</comment>
<protein>
    <submittedName>
        <fullName evidence="1">Uncharacterized protein</fullName>
    </submittedName>
</protein>
<organism evidence="1 2">
    <name type="scientific">Phlebia brevispora</name>
    <dbReference type="NCBI Taxonomy" id="194682"/>
    <lineage>
        <taxon>Eukaryota</taxon>
        <taxon>Fungi</taxon>
        <taxon>Dikarya</taxon>
        <taxon>Basidiomycota</taxon>
        <taxon>Agaricomycotina</taxon>
        <taxon>Agaricomycetes</taxon>
        <taxon>Polyporales</taxon>
        <taxon>Meruliaceae</taxon>
        <taxon>Phlebia</taxon>
    </lineage>
</organism>
<dbReference type="Proteomes" id="UP001148662">
    <property type="component" value="Unassembled WGS sequence"/>
</dbReference>
<proteinExistence type="predicted"/>
<sequence length="449" mass="49504">MNTPLARVHSEAGELPVSAQSNHDPCRSPYVPWRERIKHFSWQWQALVTATAVTSSIIHLFPYNNGSLALKIVALIVFLIALVIFVFDFVCIIIKGFLFPKACIRLITDPNQSSFSGFVAVGAAGLLDAALNVNRDWNTGHSGYLYTMWGLWWFVAGLAYTIAFGVMFFILGQKSRDLAKVVPIWIIPVVALIATSTCGGLYASALMQHSHTLALVTTTFSLTMCIVGLSFTTMISASFLLRLFLHGAPEATAVLATFNTLTPLGQGGYSFLVNGENFSKLLPVHLGSDFPHSQITGQVIFAICFCFAYLLWCMGLAWIAVSVLSISRRANKLPKFNVTHWSVVFPNGVFALLSVQLGNVLDSRFYRGFGAAWSIIVFIMWTGLFIRSIPAFIDGTMFLPVSPHLPTHKKHRRDRADEKHADEKHTLPPVISHDRDDGATLVDSGKLPV</sequence>
<evidence type="ECO:0000313" key="1">
    <source>
        <dbReference type="EMBL" id="KAJ3558021.1"/>
    </source>
</evidence>
<dbReference type="EMBL" id="JANHOG010000115">
    <property type="protein sequence ID" value="KAJ3558021.1"/>
    <property type="molecule type" value="Genomic_DNA"/>
</dbReference>
<gene>
    <name evidence="1" type="ORF">NM688_g1159</name>
</gene>
<reference evidence="1" key="1">
    <citation type="submission" date="2022-07" db="EMBL/GenBank/DDBJ databases">
        <title>Genome Sequence of Phlebia brevispora.</title>
        <authorList>
            <person name="Buettner E."/>
        </authorList>
    </citation>
    <scope>NUCLEOTIDE SEQUENCE</scope>
    <source>
        <strain evidence="1">MPL23</strain>
    </source>
</reference>
<accession>A0ACC1TBZ8</accession>
<keyword evidence="2" id="KW-1185">Reference proteome</keyword>
<evidence type="ECO:0000313" key="2">
    <source>
        <dbReference type="Proteomes" id="UP001148662"/>
    </source>
</evidence>